<keyword evidence="6 14" id="KW-0067">ATP-binding</keyword>
<dbReference type="SUPFAM" id="SSF47917">
    <property type="entry name" value="C-terminal domain of alpha and beta subunits of F1 ATP synthase"/>
    <property type="match status" value="1"/>
</dbReference>
<dbReference type="FunFam" id="2.40.10.170:FF:000005">
    <property type="entry name" value="ATP synthase subunit beta"/>
    <property type="match status" value="1"/>
</dbReference>
<dbReference type="Gene3D" id="3.40.50.300">
    <property type="entry name" value="P-loop containing nucleotide triphosphate hydrolases"/>
    <property type="match status" value="1"/>
</dbReference>
<protein>
    <recommendedName>
        <fullName evidence="14">ATP synthase subunit beta</fullName>
        <ecNumber evidence="14">7.1.2.2</ecNumber>
    </recommendedName>
    <alternativeName>
        <fullName evidence="14">ATP synthase F1 sector subunit beta</fullName>
    </alternativeName>
    <alternativeName>
        <fullName evidence="14">F-ATPase subunit beta</fullName>
    </alternativeName>
</protein>
<keyword evidence="8 14" id="KW-0406">Ion transport</keyword>
<comment type="similarity">
    <text evidence="2 14">Belongs to the ATPase alpha/beta chains family.</text>
</comment>
<keyword evidence="14" id="KW-0375">Hydrogen ion transport</keyword>
<dbReference type="PROSITE" id="PS00152">
    <property type="entry name" value="ATPASE_ALPHA_BETA"/>
    <property type="match status" value="1"/>
</dbReference>
<dbReference type="Pfam" id="PF22919">
    <property type="entry name" value="ATP-synt_VA_C"/>
    <property type="match status" value="1"/>
</dbReference>
<keyword evidence="7 14" id="KW-1278">Translocase</keyword>
<dbReference type="PANTHER" id="PTHR15184:SF71">
    <property type="entry name" value="ATP SYNTHASE SUBUNIT BETA, MITOCHONDRIAL"/>
    <property type="match status" value="1"/>
</dbReference>
<dbReference type="Pfam" id="PF02874">
    <property type="entry name" value="ATP-synt_ab_N"/>
    <property type="match status" value="1"/>
</dbReference>
<dbReference type="InterPro" id="IPR027417">
    <property type="entry name" value="P-loop_NTPase"/>
</dbReference>
<dbReference type="Gene3D" id="1.10.1140.10">
    <property type="entry name" value="Bovine Mitochondrial F1-atpase, Atp Synthase Beta Chain, Chain D, domain 3"/>
    <property type="match status" value="1"/>
</dbReference>
<dbReference type="Proteomes" id="UP000199406">
    <property type="component" value="Unassembled WGS sequence"/>
</dbReference>
<comment type="catalytic activity">
    <reaction evidence="12">
        <text>4 Na(+)(in) + ATP + H2O = 4 Na(+)(out) + ADP + phosphate + H(+)</text>
        <dbReference type="Rhea" id="RHEA:58156"/>
        <dbReference type="ChEBI" id="CHEBI:15377"/>
        <dbReference type="ChEBI" id="CHEBI:15378"/>
        <dbReference type="ChEBI" id="CHEBI:29101"/>
        <dbReference type="ChEBI" id="CHEBI:30616"/>
        <dbReference type="ChEBI" id="CHEBI:43474"/>
        <dbReference type="ChEBI" id="CHEBI:456216"/>
        <dbReference type="EC" id="7.2.2.1"/>
    </reaction>
</comment>
<dbReference type="EC" id="7.1.2.2" evidence="14"/>
<keyword evidence="11 14" id="KW-0066">ATP synthesis</keyword>
<organism evidence="16 17">
    <name type="scientific">Blastococcus aurantiacus</name>
    <dbReference type="NCBI Taxonomy" id="1550231"/>
    <lineage>
        <taxon>Bacteria</taxon>
        <taxon>Bacillati</taxon>
        <taxon>Actinomycetota</taxon>
        <taxon>Actinomycetes</taxon>
        <taxon>Geodermatophilales</taxon>
        <taxon>Geodermatophilaceae</taxon>
        <taxon>Blastococcus</taxon>
    </lineage>
</organism>
<keyword evidence="3 14" id="KW-0813">Transport</keyword>
<dbReference type="GO" id="GO:0005886">
    <property type="term" value="C:plasma membrane"/>
    <property type="evidence" value="ECO:0007669"/>
    <property type="project" value="UniProtKB-SubCell"/>
</dbReference>
<dbReference type="CDD" id="cd18115">
    <property type="entry name" value="ATP-synt_F1_beta_N"/>
    <property type="match status" value="1"/>
</dbReference>
<dbReference type="InterPro" id="IPR055190">
    <property type="entry name" value="ATP-synt_VA_C"/>
</dbReference>
<keyword evidence="5 14" id="KW-0547">Nucleotide-binding</keyword>
<dbReference type="GO" id="GO:0045259">
    <property type="term" value="C:proton-transporting ATP synthase complex"/>
    <property type="evidence" value="ECO:0007669"/>
    <property type="project" value="UniProtKB-KW"/>
</dbReference>
<evidence type="ECO:0000256" key="14">
    <source>
        <dbReference type="HAMAP-Rule" id="MF_01347"/>
    </source>
</evidence>
<feature type="binding site" evidence="14">
    <location>
        <begin position="168"/>
        <end position="175"/>
    </location>
    <ligand>
        <name>ATP</name>
        <dbReference type="ChEBI" id="CHEBI:30616"/>
    </ligand>
</feature>
<dbReference type="GO" id="GO:0046933">
    <property type="term" value="F:proton-transporting ATP synthase activity, rotational mechanism"/>
    <property type="evidence" value="ECO:0007669"/>
    <property type="project" value="UniProtKB-UniRule"/>
</dbReference>
<reference evidence="17" key="1">
    <citation type="submission" date="2016-10" db="EMBL/GenBank/DDBJ databases">
        <authorList>
            <person name="Varghese N."/>
            <person name="Submissions S."/>
        </authorList>
    </citation>
    <scope>NUCLEOTIDE SEQUENCE [LARGE SCALE GENOMIC DNA]</scope>
    <source>
        <strain evidence="17">DSM 44268</strain>
    </source>
</reference>
<evidence type="ECO:0000256" key="13">
    <source>
        <dbReference type="ARBA" id="ARBA00059242"/>
    </source>
</evidence>
<comment type="subcellular location">
    <subcellularLocation>
        <location evidence="1 14">Cell membrane</location>
        <topology evidence="1 14">Peripheral membrane protein</topology>
    </subcellularLocation>
</comment>
<evidence type="ECO:0000256" key="2">
    <source>
        <dbReference type="ARBA" id="ARBA00008936"/>
    </source>
</evidence>
<dbReference type="SUPFAM" id="SSF52540">
    <property type="entry name" value="P-loop containing nucleoside triphosphate hydrolases"/>
    <property type="match status" value="1"/>
</dbReference>
<keyword evidence="10 14" id="KW-0139">CF(1)</keyword>
<dbReference type="HAMAP" id="MF_01347">
    <property type="entry name" value="ATP_synth_beta_bact"/>
    <property type="match status" value="1"/>
</dbReference>
<dbReference type="InterPro" id="IPR003593">
    <property type="entry name" value="AAA+_ATPase"/>
</dbReference>
<dbReference type="InterPro" id="IPR036121">
    <property type="entry name" value="ATPase_F1/V1/A1_a/bsu_N_sf"/>
</dbReference>
<dbReference type="GO" id="GO:0046962">
    <property type="term" value="F:sodium-transporting ATPase activity, rotational mechanism"/>
    <property type="evidence" value="ECO:0007669"/>
    <property type="project" value="UniProtKB-EC"/>
</dbReference>
<dbReference type="FunFam" id="1.10.1140.10:FF:000001">
    <property type="entry name" value="ATP synthase subunit beta"/>
    <property type="match status" value="1"/>
</dbReference>
<feature type="domain" description="AAA+ ATPase" evidence="15">
    <location>
        <begin position="160"/>
        <end position="423"/>
    </location>
</feature>
<evidence type="ECO:0000256" key="1">
    <source>
        <dbReference type="ARBA" id="ARBA00004202"/>
    </source>
</evidence>
<dbReference type="EMBL" id="FNBT01000003">
    <property type="protein sequence ID" value="SDF39039.1"/>
    <property type="molecule type" value="Genomic_DNA"/>
</dbReference>
<dbReference type="NCBIfam" id="TIGR01039">
    <property type="entry name" value="atpD"/>
    <property type="match status" value="1"/>
</dbReference>
<dbReference type="SUPFAM" id="SSF50615">
    <property type="entry name" value="N-terminal domain of alpha and beta subunits of F1 ATP synthase"/>
    <property type="match status" value="1"/>
</dbReference>
<dbReference type="SMART" id="SM00382">
    <property type="entry name" value="AAA"/>
    <property type="match status" value="1"/>
</dbReference>
<evidence type="ECO:0000256" key="12">
    <source>
        <dbReference type="ARBA" id="ARBA00052325"/>
    </source>
</evidence>
<dbReference type="InterPro" id="IPR004100">
    <property type="entry name" value="ATPase_F1/V1/A1_a/bsu_N"/>
</dbReference>
<evidence type="ECO:0000259" key="15">
    <source>
        <dbReference type="SMART" id="SM00382"/>
    </source>
</evidence>
<evidence type="ECO:0000256" key="6">
    <source>
        <dbReference type="ARBA" id="ARBA00022840"/>
    </source>
</evidence>
<dbReference type="RefSeq" id="WP_091765384.1">
    <property type="nucleotide sequence ID" value="NZ_FNBT01000003.1"/>
</dbReference>
<dbReference type="Pfam" id="PF00006">
    <property type="entry name" value="ATP-synt_ab"/>
    <property type="match status" value="1"/>
</dbReference>
<keyword evidence="17" id="KW-1185">Reference proteome</keyword>
<dbReference type="CDD" id="cd01133">
    <property type="entry name" value="F1-ATPase_beta_CD"/>
    <property type="match status" value="1"/>
</dbReference>
<evidence type="ECO:0000256" key="11">
    <source>
        <dbReference type="ARBA" id="ARBA00023310"/>
    </source>
</evidence>
<accession>A0A1G7KQM0</accession>
<dbReference type="PANTHER" id="PTHR15184">
    <property type="entry name" value="ATP SYNTHASE"/>
    <property type="match status" value="1"/>
</dbReference>
<evidence type="ECO:0000313" key="16">
    <source>
        <dbReference type="EMBL" id="SDF39039.1"/>
    </source>
</evidence>
<evidence type="ECO:0000256" key="9">
    <source>
        <dbReference type="ARBA" id="ARBA00023136"/>
    </source>
</evidence>
<dbReference type="FunFam" id="3.40.50.300:FF:000004">
    <property type="entry name" value="ATP synthase subunit beta"/>
    <property type="match status" value="1"/>
</dbReference>
<dbReference type="CDD" id="cd18110">
    <property type="entry name" value="ATP-synt_F1_beta_C"/>
    <property type="match status" value="1"/>
</dbReference>
<dbReference type="InterPro" id="IPR024034">
    <property type="entry name" value="ATPase_F1/V1_b/a_C"/>
</dbReference>
<evidence type="ECO:0000256" key="8">
    <source>
        <dbReference type="ARBA" id="ARBA00023065"/>
    </source>
</evidence>
<dbReference type="AlphaFoldDB" id="A0A1G7KQM0"/>
<dbReference type="STRING" id="1550231.SAMN05660662_1993"/>
<evidence type="ECO:0000256" key="7">
    <source>
        <dbReference type="ARBA" id="ARBA00022967"/>
    </source>
</evidence>
<comment type="function">
    <text evidence="13">Produces ATP from ADP in the presence of a sodium ion gradient across the membrane. The beta chain is the catalytic subunit.</text>
</comment>
<keyword evidence="9 14" id="KW-0472">Membrane</keyword>
<evidence type="ECO:0000256" key="10">
    <source>
        <dbReference type="ARBA" id="ARBA00023196"/>
    </source>
</evidence>
<dbReference type="GO" id="GO:0005524">
    <property type="term" value="F:ATP binding"/>
    <property type="evidence" value="ECO:0007669"/>
    <property type="project" value="UniProtKB-UniRule"/>
</dbReference>
<dbReference type="InterPro" id="IPR050053">
    <property type="entry name" value="ATPase_alpha/beta_chains"/>
</dbReference>
<name>A0A1G7KQM0_9ACTN</name>
<dbReference type="InterPro" id="IPR020003">
    <property type="entry name" value="ATPase_a/bsu_AS"/>
</dbReference>
<evidence type="ECO:0000256" key="4">
    <source>
        <dbReference type="ARBA" id="ARBA00022475"/>
    </source>
</evidence>
<dbReference type="InterPro" id="IPR000194">
    <property type="entry name" value="ATPase_F1/V1/A1_a/bsu_nucl-bd"/>
</dbReference>
<comment type="function">
    <text evidence="14">Produces ATP from ADP in the presence of a proton gradient across the membrane. The catalytic sites are hosted primarily by the beta subunits.</text>
</comment>
<evidence type="ECO:0000313" key="17">
    <source>
        <dbReference type="Proteomes" id="UP000199406"/>
    </source>
</evidence>
<evidence type="ECO:0000256" key="3">
    <source>
        <dbReference type="ARBA" id="ARBA00022448"/>
    </source>
</evidence>
<evidence type="ECO:0000256" key="5">
    <source>
        <dbReference type="ARBA" id="ARBA00022741"/>
    </source>
</evidence>
<dbReference type="InterPro" id="IPR005722">
    <property type="entry name" value="ATP_synth_F1_bsu"/>
</dbReference>
<gene>
    <name evidence="14" type="primary">atpD</name>
    <name evidence="16" type="ORF">SAMN05660662_1993</name>
</gene>
<sequence>MTVTEDRPTSSQTQASTGRVVRVTGPVVDVEFPRDAMPDLFNALKVDVTLADLSKTLTLEVAQHLGENVVRTISMAPTDGLVRGSEVTDTGSAISVPVGDVTTGHVWNALGECLDEPGYGLDAPRWTIHRHAPRFDQLEGRTEMLETGIKVIDLLTPYVAGGKIGLFGGAGVGKTVLIQEMIRRVAQEFGGVSVFAGVGERTREGNDLITEMTESGVINSTALVFGQMDEPPGTRLRVALSALTMAEYFRDEQNQDVLLFIDNIFRFTQAGSEVSTLLGRMPSAVGYQPTLADEMGELQERITSTRGRSITSLQAIYVPADDITDPAPHTTFAHLDATTVLSRPISEKGIYPAVDPLDSTSRILDPQYVGQEHYDTAQRVKQVLQRYQELQDIIAILGIDELGEEDKVTVNRARRVERFLSQNMFVAEAFTGQPGSFVPLSETLQAFKAITEGEYDNVPEQAFFMCGGLEDLERNADKLKKA</sequence>
<proteinExistence type="inferred from homology"/>
<comment type="catalytic activity">
    <reaction evidence="14">
        <text>ATP + H2O + 4 H(+)(in) = ADP + phosphate + 5 H(+)(out)</text>
        <dbReference type="Rhea" id="RHEA:57720"/>
        <dbReference type="ChEBI" id="CHEBI:15377"/>
        <dbReference type="ChEBI" id="CHEBI:15378"/>
        <dbReference type="ChEBI" id="CHEBI:30616"/>
        <dbReference type="ChEBI" id="CHEBI:43474"/>
        <dbReference type="ChEBI" id="CHEBI:456216"/>
        <dbReference type="EC" id="7.1.2.2"/>
    </reaction>
</comment>
<dbReference type="OrthoDB" id="9801639at2"/>
<keyword evidence="4 14" id="KW-1003">Cell membrane</keyword>
<dbReference type="Gene3D" id="2.40.10.170">
    <property type="match status" value="1"/>
</dbReference>